<evidence type="ECO:0000313" key="4">
    <source>
        <dbReference type="EMBL" id="KAK3040008.1"/>
    </source>
</evidence>
<dbReference type="Gene3D" id="1.10.340.70">
    <property type="match status" value="1"/>
</dbReference>
<feature type="domain" description="Retrotransposon gag" evidence="2">
    <location>
        <begin position="37"/>
        <end position="93"/>
    </location>
</feature>
<dbReference type="Pfam" id="PF03732">
    <property type="entry name" value="Retrotrans_gag"/>
    <property type="match status" value="1"/>
</dbReference>
<evidence type="ECO:0000259" key="2">
    <source>
        <dbReference type="Pfam" id="PF03732"/>
    </source>
</evidence>
<dbReference type="PANTHER" id="PTHR33240:SF8">
    <property type="entry name" value="OS03G0439900 PROTEIN"/>
    <property type="match status" value="1"/>
</dbReference>
<feature type="region of interest" description="Disordered" evidence="1">
    <location>
        <begin position="153"/>
        <end position="192"/>
    </location>
</feature>
<keyword evidence="5" id="KW-1185">Reference proteome</keyword>
<dbReference type="PANTHER" id="PTHR33240">
    <property type="entry name" value="OS08G0508500 PROTEIN"/>
    <property type="match status" value="1"/>
</dbReference>
<name>A0AA88X4Z6_9ASTE</name>
<dbReference type="InterPro" id="IPR041588">
    <property type="entry name" value="Integrase_H2C2"/>
</dbReference>
<feature type="compositionally biased region" description="Basic and acidic residues" evidence="1">
    <location>
        <begin position="153"/>
        <end position="170"/>
    </location>
</feature>
<feature type="domain" description="Integrase zinc-binding" evidence="3">
    <location>
        <begin position="585"/>
        <end position="634"/>
    </location>
</feature>
<dbReference type="Gene3D" id="2.40.70.10">
    <property type="entry name" value="Acid Proteases"/>
    <property type="match status" value="1"/>
</dbReference>
<dbReference type="CDD" id="cd00303">
    <property type="entry name" value="retropepsin_like"/>
    <property type="match status" value="1"/>
</dbReference>
<protein>
    <recommendedName>
        <fullName evidence="6">Integrase zinc-binding domain-containing protein</fullName>
    </recommendedName>
</protein>
<dbReference type="Pfam" id="PF17921">
    <property type="entry name" value="Integrase_H2C2"/>
    <property type="match status" value="1"/>
</dbReference>
<dbReference type="InterPro" id="IPR021109">
    <property type="entry name" value="Peptidase_aspartic_dom_sf"/>
</dbReference>
<evidence type="ECO:0000313" key="5">
    <source>
        <dbReference type="Proteomes" id="UP001188597"/>
    </source>
</evidence>
<dbReference type="InterPro" id="IPR005162">
    <property type="entry name" value="Retrotrans_gag_dom"/>
</dbReference>
<sequence>MPQCDLYDGTGDLGEHVYQFETNMLLLQISDAVMCRAFPTTLRKATHAWFKSLQPRSIYSFGQLADLFQKHFISSRSRRKNSASLLNIVQEKNDAATLEIDNLDESVKYTAFLRGLRPTSKFAFSVNKSPPGNIKAILEKANKYIQAEEYLETHRERRGEEKEEKNKRPQEVTPQEGKSAKRSKRDERRLKEPFAWENLTPLNAKPSQILQEIKDNKALQWPDKLKSRPNKRNKDLWCHFHNDHSHTTDNCGSLKRAIEALIKRGQLRKFIAPREGRQQTPSAIEEREDREENADSKDIKTPHDDPLVITIKVGNFDVKRVLIDNGSFTEVLFYDAFKKMNISTDRLQKMDTPLYGFSNHPVAAEGIIALPVAISTPSAQANFMLDFVVVKVPSAYNAILGRPALNQLQAVMSTYHLKMKFPTEHGIGVAKGDQTTAYQCYVTSCRSRNKEALIIEDLREDTKIQRGEPVEDLVNIKVYPGEENKTVRIGSNLKEDTKLELYKPRTAIKAQALANFIVECTLPEDPPQLVISEVIDHWNLYVDSSSAVGNSGAMIILISPEGTLYKKSFSLPYLRCLRPSESLYALQEVHEGICGQHLGGRTLAQKILRQGYYWPTMQKDAIEFTQRCDKSQKFAPLSHTPVAPLTSIVSPIPFAVWGMNLLGPFPIVSGQRRFVIVAIDYFTK</sequence>
<comment type="caution">
    <text evidence="4">The sequence shown here is derived from an EMBL/GenBank/DDBJ whole genome shotgun (WGS) entry which is preliminary data.</text>
</comment>
<evidence type="ECO:0000259" key="3">
    <source>
        <dbReference type="Pfam" id="PF17921"/>
    </source>
</evidence>
<organism evidence="4 5">
    <name type="scientific">Escallonia herrerae</name>
    <dbReference type="NCBI Taxonomy" id="1293975"/>
    <lineage>
        <taxon>Eukaryota</taxon>
        <taxon>Viridiplantae</taxon>
        <taxon>Streptophyta</taxon>
        <taxon>Embryophyta</taxon>
        <taxon>Tracheophyta</taxon>
        <taxon>Spermatophyta</taxon>
        <taxon>Magnoliopsida</taxon>
        <taxon>eudicotyledons</taxon>
        <taxon>Gunneridae</taxon>
        <taxon>Pentapetalae</taxon>
        <taxon>asterids</taxon>
        <taxon>campanulids</taxon>
        <taxon>Escalloniales</taxon>
        <taxon>Escalloniaceae</taxon>
        <taxon>Escallonia</taxon>
    </lineage>
</organism>
<evidence type="ECO:0000256" key="1">
    <source>
        <dbReference type="SAM" id="MobiDB-lite"/>
    </source>
</evidence>
<accession>A0AA88X4Z6</accession>
<feature type="region of interest" description="Disordered" evidence="1">
    <location>
        <begin position="271"/>
        <end position="301"/>
    </location>
</feature>
<proteinExistence type="predicted"/>
<evidence type="ECO:0008006" key="6">
    <source>
        <dbReference type="Google" id="ProtNLM"/>
    </source>
</evidence>
<reference evidence="4" key="1">
    <citation type="submission" date="2022-12" db="EMBL/GenBank/DDBJ databases">
        <title>Draft genome assemblies for two species of Escallonia (Escalloniales).</title>
        <authorList>
            <person name="Chanderbali A."/>
            <person name="Dervinis C."/>
            <person name="Anghel I."/>
            <person name="Soltis D."/>
            <person name="Soltis P."/>
            <person name="Zapata F."/>
        </authorList>
    </citation>
    <scope>NUCLEOTIDE SEQUENCE</scope>
    <source>
        <strain evidence="4">UCBG64.0493</strain>
        <tissue evidence="4">Leaf</tissue>
    </source>
</reference>
<gene>
    <name evidence="4" type="ORF">RJ639_027198</name>
</gene>
<dbReference type="AlphaFoldDB" id="A0AA88X4Z6"/>
<dbReference type="Proteomes" id="UP001188597">
    <property type="component" value="Unassembled WGS sequence"/>
</dbReference>
<dbReference type="EMBL" id="JAVXUP010000066">
    <property type="protein sequence ID" value="KAK3040008.1"/>
    <property type="molecule type" value="Genomic_DNA"/>
</dbReference>